<gene>
    <name evidence="1" type="ORF">JTE90_001364</name>
</gene>
<evidence type="ECO:0000313" key="1">
    <source>
        <dbReference type="EMBL" id="KAG8195344.1"/>
    </source>
</evidence>
<evidence type="ECO:0000313" key="2">
    <source>
        <dbReference type="Proteomes" id="UP000827092"/>
    </source>
</evidence>
<accession>A0AAV6VFF6</accession>
<reference evidence="1 2" key="1">
    <citation type="journal article" date="2022" name="Nat. Ecol. Evol.">
        <title>A masculinizing supergene underlies an exaggerated male reproductive morph in a spider.</title>
        <authorList>
            <person name="Hendrickx F."/>
            <person name="De Corte Z."/>
            <person name="Sonet G."/>
            <person name="Van Belleghem S.M."/>
            <person name="Kostlbacher S."/>
            <person name="Vangestel C."/>
        </authorList>
    </citation>
    <scope>NUCLEOTIDE SEQUENCE [LARGE SCALE GENOMIC DNA]</scope>
    <source>
        <strain evidence="1">W744_W776</strain>
    </source>
</reference>
<dbReference type="EMBL" id="JAFNEN010000089">
    <property type="protein sequence ID" value="KAG8195344.1"/>
    <property type="molecule type" value="Genomic_DNA"/>
</dbReference>
<keyword evidence="2" id="KW-1185">Reference proteome</keyword>
<proteinExistence type="predicted"/>
<dbReference type="Proteomes" id="UP000827092">
    <property type="component" value="Unassembled WGS sequence"/>
</dbReference>
<protein>
    <submittedName>
        <fullName evidence="1">Uncharacterized protein</fullName>
    </submittedName>
</protein>
<comment type="caution">
    <text evidence="1">The sequence shown here is derived from an EMBL/GenBank/DDBJ whole genome shotgun (WGS) entry which is preliminary data.</text>
</comment>
<organism evidence="1 2">
    <name type="scientific">Oedothorax gibbosus</name>
    <dbReference type="NCBI Taxonomy" id="931172"/>
    <lineage>
        <taxon>Eukaryota</taxon>
        <taxon>Metazoa</taxon>
        <taxon>Ecdysozoa</taxon>
        <taxon>Arthropoda</taxon>
        <taxon>Chelicerata</taxon>
        <taxon>Arachnida</taxon>
        <taxon>Araneae</taxon>
        <taxon>Araneomorphae</taxon>
        <taxon>Entelegynae</taxon>
        <taxon>Araneoidea</taxon>
        <taxon>Linyphiidae</taxon>
        <taxon>Erigoninae</taxon>
        <taxon>Oedothorax</taxon>
    </lineage>
</organism>
<name>A0AAV6VFF6_9ARAC</name>
<sequence>MIIRNFDPESLAGIPIGFGWCVTIDCCWLEVEVTLTRSMTMLRPSTILTVALFFTWCSTQTSAHHHHHHKGHHNNKFGTLLTAGVLAKVLEKKHGGHHHHPQPMFIPVPVPVQGHHGSHHGGHHGRSNVLMHEPQSNAMPFMGPMAGGGPMMMMMPQGGPMMPQAGPMMMPQQGMMMMMPQPFQQAMPYMMPQHGMQRGSSGTQTIQLGQPMSFGGNSGDPVIEIRLKNVN</sequence>
<dbReference type="AlphaFoldDB" id="A0AAV6VFF6"/>